<evidence type="ECO:0000313" key="3">
    <source>
        <dbReference type="Proteomes" id="UP000319980"/>
    </source>
</evidence>
<dbReference type="PANTHER" id="PTHR43581">
    <property type="entry name" value="ATP/GTP PHOSPHATASE"/>
    <property type="match status" value="1"/>
</dbReference>
<dbReference type="InterPro" id="IPR014555">
    <property type="entry name" value="RecF-like"/>
</dbReference>
<dbReference type="Gene3D" id="3.40.50.300">
    <property type="entry name" value="P-loop containing nucleotide triphosphate hydrolases"/>
    <property type="match status" value="2"/>
</dbReference>
<dbReference type="PIRSF" id="PIRSF029347">
    <property type="entry name" value="RecF"/>
    <property type="match status" value="1"/>
</dbReference>
<protein>
    <submittedName>
        <fullName evidence="2">AAA family ATPase</fullName>
    </submittedName>
</protein>
<name>A0A5C5UDH2_9GAMM</name>
<dbReference type="Pfam" id="PF13304">
    <property type="entry name" value="AAA_21"/>
    <property type="match status" value="1"/>
</dbReference>
<keyword evidence="3" id="KW-1185">Reference proteome</keyword>
<dbReference type="InterPro" id="IPR027417">
    <property type="entry name" value="P-loop_NTPase"/>
</dbReference>
<dbReference type="InterPro" id="IPR003959">
    <property type="entry name" value="ATPase_AAA_core"/>
</dbReference>
<proteinExistence type="predicted"/>
<feature type="domain" description="ATPase AAA-type core" evidence="1">
    <location>
        <begin position="24"/>
        <end position="376"/>
    </location>
</feature>
<dbReference type="Proteomes" id="UP000319980">
    <property type="component" value="Unassembled WGS sequence"/>
</dbReference>
<dbReference type="PANTHER" id="PTHR43581:SF2">
    <property type="entry name" value="EXCINUCLEASE ATPASE SUBUNIT"/>
    <property type="match status" value="1"/>
</dbReference>
<evidence type="ECO:0000259" key="1">
    <source>
        <dbReference type="Pfam" id="PF13304"/>
    </source>
</evidence>
<reference evidence="2 3" key="1">
    <citation type="journal article" date="2008" name="Int. J. Syst. Evol. Microbiol.">
        <title>Luteimonas marina sp. nov., isolated from seawater.</title>
        <authorList>
            <person name="Baik K.S."/>
            <person name="Park S.C."/>
            <person name="Kim M.S."/>
            <person name="Kim E.M."/>
            <person name="Park C."/>
            <person name="Chun J."/>
            <person name="Seong C.N."/>
        </authorList>
    </citation>
    <scope>NUCLEOTIDE SEQUENCE [LARGE SCALE GENOMIC DNA]</scope>
    <source>
        <strain evidence="2 3">FR1330</strain>
    </source>
</reference>
<gene>
    <name evidence="2" type="ORF">FQY83_02590</name>
</gene>
<dbReference type="AlphaFoldDB" id="A0A5C5UDH2"/>
<sequence length="429" mass="47739">MLRNVTVEGFRSLRSFRMEIKPGLNILVGPNGAGKTNIILFFDFLRNLTGSSLSDAIGRAGGIAQVFAKRGKNSFADTIVVSLQGIVQVDESQYPYSLDLELNFSQSRQDVVFCRQELKVDQISQVTRRSSVYMHVIYEPPTSPDSGGIRILKFPEPERNTRSWVREEIKRLEKRNIFSTNCVLSFLQHVDEALATVAADFSGRFILNVVPSHVKKPEDSTREPGIDSDGSGLSATLYAIKKKRSIAGSRALRPFLRMSDLRTPEWSGVMDLVRVAVPSIEDIDVENDPFDNLLRCRITVGKGNKSSVVPLGALSDGTVKWMSLVVRLLTSREALLLEEPENYLHPLMQREIVRLLRDSVGSSSFMMLSTHSETLLNAVRPDELIVVGYEKGGTKANRVSNSADVEAEINRTGFGLGYYYLADAVESCR</sequence>
<accession>A0A5C5UDH2</accession>
<dbReference type="GO" id="GO:0005524">
    <property type="term" value="F:ATP binding"/>
    <property type="evidence" value="ECO:0007669"/>
    <property type="project" value="InterPro"/>
</dbReference>
<dbReference type="RefSeq" id="WP_146384746.1">
    <property type="nucleotide sequence ID" value="NZ_VOHK01000001.1"/>
</dbReference>
<dbReference type="InterPro" id="IPR051396">
    <property type="entry name" value="Bact_Antivir_Def_Nuclease"/>
</dbReference>
<dbReference type="SUPFAM" id="SSF52540">
    <property type="entry name" value="P-loop containing nucleoside triphosphate hydrolases"/>
    <property type="match status" value="1"/>
</dbReference>
<evidence type="ECO:0000313" key="2">
    <source>
        <dbReference type="EMBL" id="TWT23545.1"/>
    </source>
</evidence>
<dbReference type="EMBL" id="VOHK01000001">
    <property type="protein sequence ID" value="TWT23545.1"/>
    <property type="molecule type" value="Genomic_DNA"/>
</dbReference>
<dbReference type="OrthoDB" id="3322489at2"/>
<comment type="caution">
    <text evidence="2">The sequence shown here is derived from an EMBL/GenBank/DDBJ whole genome shotgun (WGS) entry which is preliminary data.</text>
</comment>
<dbReference type="GO" id="GO:0016887">
    <property type="term" value="F:ATP hydrolysis activity"/>
    <property type="evidence" value="ECO:0007669"/>
    <property type="project" value="InterPro"/>
</dbReference>
<organism evidence="2 3">
    <name type="scientific">Luteimonas marina</name>
    <dbReference type="NCBI Taxonomy" id="488485"/>
    <lineage>
        <taxon>Bacteria</taxon>
        <taxon>Pseudomonadati</taxon>
        <taxon>Pseudomonadota</taxon>
        <taxon>Gammaproteobacteria</taxon>
        <taxon>Lysobacterales</taxon>
        <taxon>Lysobacteraceae</taxon>
        <taxon>Luteimonas</taxon>
    </lineage>
</organism>